<keyword evidence="3 5" id="KW-1133">Transmembrane helix</keyword>
<dbReference type="InterPro" id="IPR000620">
    <property type="entry name" value="EamA_dom"/>
</dbReference>
<feature type="transmembrane region" description="Helical" evidence="5">
    <location>
        <begin position="203"/>
        <end position="224"/>
    </location>
</feature>
<keyword evidence="2 5" id="KW-0812">Transmembrane</keyword>
<gene>
    <name evidence="7" type="ORF">NOI20_13055</name>
</gene>
<reference evidence="7" key="2">
    <citation type="submission" date="2023-04" db="EMBL/GenBank/DDBJ databases">
        <title>'Rhodoalgimonas zhirmunskyi' gen. nov., isolated from a red alga.</title>
        <authorList>
            <person name="Nedashkovskaya O.I."/>
            <person name="Otstavnykh N.Y."/>
            <person name="Bystritskaya E.P."/>
            <person name="Balabanova L.A."/>
            <person name="Isaeva M.P."/>
        </authorList>
    </citation>
    <scope>NUCLEOTIDE SEQUENCE</scope>
    <source>
        <strain evidence="7">10Alg 79</strain>
    </source>
</reference>
<dbReference type="PANTHER" id="PTHR32322:SF9">
    <property type="entry name" value="AMINO-ACID METABOLITE EFFLUX PUMP-RELATED"/>
    <property type="match status" value="1"/>
</dbReference>
<dbReference type="GO" id="GO:0016020">
    <property type="term" value="C:membrane"/>
    <property type="evidence" value="ECO:0007669"/>
    <property type="project" value="UniProtKB-SubCell"/>
</dbReference>
<dbReference type="AlphaFoldDB" id="A0AAJ1X6B5"/>
<sequence>MRLFLLTALTMVAFAANSILNRLALQDGGAGPASFAAIRLASGAMMLALLVAWRDGGLRWRSGAEGVAAVFGPAALALYVLGFSFGYVTLPAGIGALILFGGVQVTMFAGALIEGEVVPVQRWAGAVLSLGGLFYLMWPAEAGAAAPDGWGAALMALAALGWGIYSLIGRGTSDPLAATAVNFLWAVPAGALVWLILPDGADARGVALAVASGAVTSGLGYALWYQVMPRLGATRAAVAQLCVPVIAIAGGALLLSEPVTLRATVASALVLGGVALANLGGRKASASPRR</sequence>
<reference evidence="7" key="1">
    <citation type="submission" date="2022-07" db="EMBL/GenBank/DDBJ databases">
        <authorList>
            <person name="Otstavnykh N."/>
            <person name="Isaeva M."/>
            <person name="Bystritskaya E."/>
        </authorList>
    </citation>
    <scope>NUCLEOTIDE SEQUENCE</scope>
    <source>
        <strain evidence="7">10Alg 79</strain>
    </source>
</reference>
<dbReference type="InterPro" id="IPR050638">
    <property type="entry name" value="AA-Vitamin_Transporters"/>
</dbReference>
<evidence type="ECO:0000256" key="4">
    <source>
        <dbReference type="ARBA" id="ARBA00023136"/>
    </source>
</evidence>
<feature type="transmembrane region" description="Helical" evidence="5">
    <location>
        <begin position="261"/>
        <end position="280"/>
    </location>
</feature>
<evidence type="ECO:0000259" key="6">
    <source>
        <dbReference type="Pfam" id="PF00892"/>
    </source>
</evidence>
<dbReference type="Proteomes" id="UP001227162">
    <property type="component" value="Unassembled WGS sequence"/>
</dbReference>
<feature type="transmembrane region" description="Helical" evidence="5">
    <location>
        <begin position="236"/>
        <end position="255"/>
    </location>
</feature>
<keyword evidence="8" id="KW-1185">Reference proteome</keyword>
<dbReference type="SUPFAM" id="SSF103481">
    <property type="entry name" value="Multidrug resistance efflux transporter EmrE"/>
    <property type="match status" value="2"/>
</dbReference>
<protein>
    <submittedName>
        <fullName evidence="7">DMT family transporter</fullName>
    </submittedName>
</protein>
<comment type="caution">
    <text evidence="7">The sequence shown here is derived from an EMBL/GenBank/DDBJ whole genome shotgun (WGS) entry which is preliminary data.</text>
</comment>
<feature type="transmembrane region" description="Helical" evidence="5">
    <location>
        <begin position="175"/>
        <end position="197"/>
    </location>
</feature>
<evidence type="ECO:0000256" key="5">
    <source>
        <dbReference type="SAM" id="Phobius"/>
    </source>
</evidence>
<comment type="subcellular location">
    <subcellularLocation>
        <location evidence="1">Membrane</location>
        <topology evidence="1">Multi-pass membrane protein</topology>
    </subcellularLocation>
</comment>
<evidence type="ECO:0000313" key="7">
    <source>
        <dbReference type="EMBL" id="MDQ2095044.1"/>
    </source>
</evidence>
<dbReference type="EMBL" id="JANFFA010000003">
    <property type="protein sequence ID" value="MDQ2095044.1"/>
    <property type="molecule type" value="Genomic_DNA"/>
</dbReference>
<proteinExistence type="predicted"/>
<feature type="transmembrane region" description="Helical" evidence="5">
    <location>
        <begin position="120"/>
        <end position="138"/>
    </location>
</feature>
<organism evidence="7 8">
    <name type="scientific">Rhodalgimonas zhirmunskyi</name>
    <dbReference type="NCBI Taxonomy" id="2964767"/>
    <lineage>
        <taxon>Bacteria</taxon>
        <taxon>Pseudomonadati</taxon>
        <taxon>Pseudomonadota</taxon>
        <taxon>Alphaproteobacteria</taxon>
        <taxon>Rhodobacterales</taxon>
        <taxon>Roseobacteraceae</taxon>
        <taxon>Rhodalgimonas</taxon>
    </lineage>
</organism>
<feature type="transmembrane region" description="Helical" evidence="5">
    <location>
        <begin position="31"/>
        <end position="53"/>
    </location>
</feature>
<evidence type="ECO:0000256" key="2">
    <source>
        <dbReference type="ARBA" id="ARBA00022692"/>
    </source>
</evidence>
<feature type="transmembrane region" description="Helical" evidence="5">
    <location>
        <begin position="65"/>
        <end position="88"/>
    </location>
</feature>
<evidence type="ECO:0000256" key="3">
    <source>
        <dbReference type="ARBA" id="ARBA00022989"/>
    </source>
</evidence>
<dbReference type="Pfam" id="PF00892">
    <property type="entry name" value="EamA"/>
    <property type="match status" value="2"/>
</dbReference>
<dbReference type="InterPro" id="IPR037185">
    <property type="entry name" value="EmrE-like"/>
</dbReference>
<feature type="domain" description="EamA" evidence="6">
    <location>
        <begin position="5"/>
        <end position="137"/>
    </location>
</feature>
<dbReference type="PANTHER" id="PTHR32322">
    <property type="entry name" value="INNER MEMBRANE TRANSPORTER"/>
    <property type="match status" value="1"/>
</dbReference>
<name>A0AAJ1X6B5_9RHOB</name>
<evidence type="ECO:0000256" key="1">
    <source>
        <dbReference type="ARBA" id="ARBA00004141"/>
    </source>
</evidence>
<feature type="transmembrane region" description="Helical" evidence="5">
    <location>
        <begin position="94"/>
        <end position="113"/>
    </location>
</feature>
<keyword evidence="4 5" id="KW-0472">Membrane</keyword>
<feature type="domain" description="EamA" evidence="6">
    <location>
        <begin position="150"/>
        <end position="278"/>
    </location>
</feature>
<feature type="transmembrane region" description="Helical" evidence="5">
    <location>
        <begin position="150"/>
        <end position="168"/>
    </location>
</feature>
<accession>A0AAJ1X6B5</accession>
<evidence type="ECO:0000313" key="8">
    <source>
        <dbReference type="Proteomes" id="UP001227162"/>
    </source>
</evidence>